<dbReference type="Pfam" id="PF06808">
    <property type="entry name" value="DctM"/>
    <property type="match status" value="1"/>
</dbReference>
<dbReference type="EMBL" id="QNTQ01000005">
    <property type="protein sequence ID" value="RBI86329.1"/>
    <property type="molecule type" value="Genomic_DNA"/>
</dbReference>
<dbReference type="InterPro" id="IPR010656">
    <property type="entry name" value="DctM"/>
</dbReference>
<dbReference type="NCBIfam" id="TIGR02123">
    <property type="entry name" value="TRAP_fused"/>
    <property type="match status" value="1"/>
</dbReference>
<accession>A0A365UB03</accession>
<feature type="transmembrane region" description="Helical" evidence="3">
    <location>
        <begin position="434"/>
        <end position="462"/>
    </location>
</feature>
<feature type="transmembrane region" description="Helical" evidence="3">
    <location>
        <begin position="99"/>
        <end position="119"/>
    </location>
</feature>
<feature type="transmembrane region" description="Helical" evidence="3">
    <location>
        <begin position="67"/>
        <end position="87"/>
    </location>
</feature>
<feature type="transmembrane region" description="Helical" evidence="3">
    <location>
        <begin position="516"/>
        <end position="541"/>
    </location>
</feature>
<feature type="transmembrane region" description="Helical" evidence="3">
    <location>
        <begin position="247"/>
        <end position="267"/>
    </location>
</feature>
<keyword evidence="1" id="KW-0997">Cell inner membrane</keyword>
<dbReference type="GO" id="GO:0005886">
    <property type="term" value="C:plasma membrane"/>
    <property type="evidence" value="ECO:0007669"/>
    <property type="project" value="UniProtKB-SubCell"/>
</dbReference>
<protein>
    <submittedName>
        <fullName evidence="5">C4-dicarboxylate ABC transporter permease</fullName>
    </submittedName>
</protein>
<gene>
    <name evidence="5" type="ORF">DRV85_06160</name>
</gene>
<evidence type="ECO:0000256" key="2">
    <source>
        <dbReference type="SAM" id="MobiDB-lite"/>
    </source>
</evidence>
<feature type="transmembrane region" description="Helical" evidence="3">
    <location>
        <begin position="469"/>
        <end position="496"/>
    </location>
</feature>
<dbReference type="PANTHER" id="PTHR43849">
    <property type="entry name" value="BLL3936 PROTEIN"/>
    <property type="match status" value="1"/>
</dbReference>
<feature type="transmembrane region" description="Helical" evidence="3">
    <location>
        <begin position="393"/>
        <end position="410"/>
    </location>
</feature>
<evidence type="ECO:0000259" key="4">
    <source>
        <dbReference type="Pfam" id="PF06808"/>
    </source>
</evidence>
<dbReference type="GO" id="GO:0022857">
    <property type="term" value="F:transmembrane transporter activity"/>
    <property type="evidence" value="ECO:0007669"/>
    <property type="project" value="UniProtKB-UniRule"/>
</dbReference>
<comment type="function">
    <text evidence="1">Part of the tripartite ATP-independent periplasmic (TRAP) transport system.</text>
</comment>
<dbReference type="Proteomes" id="UP000253370">
    <property type="component" value="Unassembled WGS sequence"/>
</dbReference>
<feature type="transmembrane region" description="Helical" evidence="3">
    <location>
        <begin position="553"/>
        <end position="570"/>
    </location>
</feature>
<feature type="transmembrane region" description="Helical" evidence="3">
    <location>
        <begin position="125"/>
        <end position="144"/>
    </location>
</feature>
<evidence type="ECO:0000313" key="6">
    <source>
        <dbReference type="Proteomes" id="UP000253370"/>
    </source>
</evidence>
<proteinExistence type="predicted"/>
<feature type="transmembrane region" description="Helical" evidence="3">
    <location>
        <begin position="582"/>
        <end position="603"/>
    </location>
</feature>
<keyword evidence="1" id="KW-0813">Transport</keyword>
<dbReference type="PANTHER" id="PTHR43849:SF2">
    <property type="entry name" value="BLL3936 PROTEIN"/>
    <property type="match status" value="1"/>
</dbReference>
<keyword evidence="3" id="KW-1133">Transmembrane helix</keyword>
<feature type="transmembrane region" description="Helical" evidence="3">
    <location>
        <begin position="615"/>
        <end position="648"/>
    </location>
</feature>
<sequence>MIRVRSARRSGWSITRRRRTSTPRSGRADRAARVTPAVARSHAALCAALALLPVVWALDLPQMAGMLLYPEQVAGVLFGLGAAGVFLKGLGERTGAARALDALLLLASVWVAAHIYLRFPVLSEGAFFHPEESLALGIGVAVVGIEALRRVAGWSLIAILALLVLYALFSDMAPGRLEGRPIPPADILRFIGTDSNSTLGAPLQVAAFIVVLFILFGRLLVVTGGAEVLTDAARRLAGERRGATAKMAVIASGFMGSISGSAVSNVMSTGVITIPAMRRAGFPPQKAGAIEAVASTGGQIMPPVMGAAAFLMAEFLRLPYQAIILAALIPAALYFYSVYLQISLVAERDALGTGDESAAKLWGEILPHTVIVLAPMAMLLVGLFAFNMPAGKAVVWASGVLIVVGLLDLGRRGRIGFGDIARAVVETGAASTQILLICAVAGMIIGLLSSSGLSFGLTFVLLELGKGSLLLLLLLTAGVSIILGMGLPTTGVYLLLATLAAPPLVQLGIGGIEAHFFVLYFGLLSMISPPVALASFAAASVAGGPAMRTAVESVRFGWIAFILPFVFVYQPGLLMQGTWAEILVITASTLVAIPLVTAALAGYGRRRLAPVERGIAGALGVLAILPHTTTVLTVATAAASLAGAALIAAHVMAHRGTASAAAE</sequence>
<feature type="region of interest" description="Disordered" evidence="2">
    <location>
        <begin position="1"/>
        <end position="31"/>
    </location>
</feature>
<evidence type="ECO:0000256" key="1">
    <source>
        <dbReference type="RuleBase" id="RU369079"/>
    </source>
</evidence>
<organism evidence="5 6">
    <name type="scientific">Rhodosalinus halophilus</name>
    <dbReference type="NCBI Taxonomy" id="2259333"/>
    <lineage>
        <taxon>Bacteria</taxon>
        <taxon>Pseudomonadati</taxon>
        <taxon>Pseudomonadota</taxon>
        <taxon>Alphaproteobacteria</taxon>
        <taxon>Rhodobacterales</taxon>
        <taxon>Paracoccaceae</taxon>
        <taxon>Rhodosalinus</taxon>
    </lineage>
</organism>
<evidence type="ECO:0000256" key="3">
    <source>
        <dbReference type="SAM" id="Phobius"/>
    </source>
</evidence>
<evidence type="ECO:0000313" key="5">
    <source>
        <dbReference type="EMBL" id="RBI86329.1"/>
    </source>
</evidence>
<dbReference type="AlphaFoldDB" id="A0A365UB03"/>
<comment type="caution">
    <text evidence="5">The sequence shown here is derived from an EMBL/GenBank/DDBJ whole genome shotgun (WGS) entry which is preliminary data.</text>
</comment>
<keyword evidence="3" id="KW-0812">Transmembrane</keyword>
<comment type="subcellular location">
    <subcellularLocation>
        <location evidence="1">Cell inner membrane</location>
        <topology evidence="1">Multi-pass membrane protein</topology>
    </subcellularLocation>
</comment>
<reference evidence="5 6" key="1">
    <citation type="submission" date="2018-07" db="EMBL/GenBank/DDBJ databases">
        <title>Rhodosalinus sp. strain E84T genomic sequence and assembly.</title>
        <authorList>
            <person name="Liu Z.-W."/>
            <person name="Lu D.-C."/>
        </authorList>
    </citation>
    <scope>NUCLEOTIDE SEQUENCE [LARGE SCALE GENOMIC DNA]</scope>
    <source>
        <strain evidence="5 6">E84</strain>
    </source>
</reference>
<dbReference type="InterPro" id="IPR011853">
    <property type="entry name" value="TRAP_DctM-Dct_fused"/>
</dbReference>
<keyword evidence="1" id="KW-1003">Cell membrane</keyword>
<feature type="transmembrane region" description="Helical" evidence="3">
    <location>
        <begin position="323"/>
        <end position="345"/>
    </location>
</feature>
<feature type="domain" description="TRAP C4-dicarboxylate transport system permease DctM subunit" evidence="4">
    <location>
        <begin position="141"/>
        <end position="577"/>
    </location>
</feature>
<feature type="transmembrane region" description="Helical" evidence="3">
    <location>
        <begin position="205"/>
        <end position="226"/>
    </location>
</feature>
<feature type="transmembrane region" description="Helical" evidence="3">
    <location>
        <begin position="151"/>
        <end position="169"/>
    </location>
</feature>
<keyword evidence="6" id="KW-1185">Reference proteome</keyword>
<keyword evidence="3" id="KW-0472">Membrane</keyword>
<name>A0A365UB03_9RHOB</name>
<feature type="transmembrane region" description="Helical" evidence="3">
    <location>
        <begin position="365"/>
        <end position="386"/>
    </location>
</feature>